<evidence type="ECO:0000313" key="2">
    <source>
        <dbReference type="EMBL" id="SDH83727.1"/>
    </source>
</evidence>
<dbReference type="AlphaFoldDB" id="A0A1G8FNQ8"/>
<organism evidence="2 3">
    <name type="scientific">Aneurinibacillus thermoaerophilus</name>
    <dbReference type="NCBI Taxonomy" id="143495"/>
    <lineage>
        <taxon>Bacteria</taxon>
        <taxon>Bacillati</taxon>
        <taxon>Bacillota</taxon>
        <taxon>Bacilli</taxon>
        <taxon>Bacillales</taxon>
        <taxon>Paenibacillaceae</taxon>
        <taxon>Aneurinibacillus group</taxon>
        <taxon>Aneurinibacillus</taxon>
    </lineage>
</organism>
<accession>A0A1G8FNQ8</accession>
<dbReference type="InterPro" id="IPR001387">
    <property type="entry name" value="Cro/C1-type_HTH"/>
</dbReference>
<evidence type="ECO:0000313" key="3">
    <source>
        <dbReference type="Proteomes" id="UP000198956"/>
    </source>
</evidence>
<name>A0A1G8FNQ8_ANETH</name>
<protein>
    <submittedName>
        <fullName evidence="2">Helix-turn-helix domain-containing protein</fullName>
    </submittedName>
</protein>
<dbReference type="InterPro" id="IPR010982">
    <property type="entry name" value="Lambda_DNA-bd_dom_sf"/>
</dbReference>
<dbReference type="Proteomes" id="UP000198956">
    <property type="component" value="Unassembled WGS sequence"/>
</dbReference>
<dbReference type="EMBL" id="FNDE01000075">
    <property type="protein sequence ID" value="SDH83727.1"/>
    <property type="molecule type" value="Genomic_DNA"/>
</dbReference>
<proteinExistence type="predicted"/>
<dbReference type="Gene3D" id="1.10.260.40">
    <property type="entry name" value="lambda repressor-like DNA-binding domains"/>
    <property type="match status" value="1"/>
</dbReference>
<gene>
    <name evidence="2" type="ORF">SAMN04489735_10758</name>
</gene>
<dbReference type="CDD" id="cd00093">
    <property type="entry name" value="HTH_XRE"/>
    <property type="match status" value="1"/>
</dbReference>
<dbReference type="Pfam" id="PF01381">
    <property type="entry name" value="HTH_3"/>
    <property type="match status" value="1"/>
</dbReference>
<reference evidence="2 3" key="1">
    <citation type="submission" date="2016-10" db="EMBL/GenBank/DDBJ databases">
        <authorList>
            <person name="de Groot N.N."/>
        </authorList>
    </citation>
    <scope>NUCLEOTIDE SEQUENCE [LARGE SCALE GENOMIC DNA]</scope>
    <source>
        <strain evidence="2 3">L 420-91</strain>
    </source>
</reference>
<sequence>MNYDKLRELRVSRKIPLQEMADAIGLKTAGGYLRIETGENKLDAKHLPVIAKKFNMDLNELTNEIFFENKVEQTSNFDTRSA</sequence>
<dbReference type="SMART" id="SM00530">
    <property type="entry name" value="HTH_XRE"/>
    <property type="match status" value="1"/>
</dbReference>
<dbReference type="GO" id="GO:0003677">
    <property type="term" value="F:DNA binding"/>
    <property type="evidence" value="ECO:0007669"/>
    <property type="project" value="InterPro"/>
</dbReference>
<feature type="domain" description="HTH cro/C1-type" evidence="1">
    <location>
        <begin position="6"/>
        <end position="61"/>
    </location>
</feature>
<dbReference type="PROSITE" id="PS50943">
    <property type="entry name" value="HTH_CROC1"/>
    <property type="match status" value="1"/>
</dbReference>
<dbReference type="SUPFAM" id="SSF47413">
    <property type="entry name" value="lambda repressor-like DNA-binding domains"/>
    <property type="match status" value="1"/>
</dbReference>
<evidence type="ECO:0000259" key="1">
    <source>
        <dbReference type="PROSITE" id="PS50943"/>
    </source>
</evidence>
<dbReference type="OrthoDB" id="2662407at2"/>
<dbReference type="RefSeq" id="WP_091261568.1">
    <property type="nucleotide sequence ID" value="NZ_JARLVZ010000046.1"/>
</dbReference>